<dbReference type="Gene3D" id="2.60.120.10">
    <property type="entry name" value="Jelly Rolls"/>
    <property type="match status" value="1"/>
</dbReference>
<sequence>MPVLTTAMRHDGDVRVETTELEDVLLLTPEPFRDERGFFVRTFDAQIFDDAVARRASSGRRVRAADFLQDSQSRSARGVIRGMHGRSGDGEAKLVRCAHGAIYDVLVDMRRTSPTFGCKQAFTLDDDTFSHLFVPPGFLHGFQALTVCADVCYRIDREHDPAEDIAVAYDDPGLAIAWPLPVSSVSERDAAAGSWASLMQSL</sequence>
<evidence type="ECO:0000256" key="1">
    <source>
        <dbReference type="ARBA" id="ARBA00010154"/>
    </source>
</evidence>
<dbReference type="PANTHER" id="PTHR21047">
    <property type="entry name" value="DTDP-6-DEOXY-D-GLUCOSE-3,5 EPIMERASE"/>
    <property type="match status" value="1"/>
</dbReference>
<dbReference type="AlphaFoldDB" id="A0A1B1K286"/>
<dbReference type="GO" id="GO:0005829">
    <property type="term" value="C:cytosol"/>
    <property type="evidence" value="ECO:0007669"/>
    <property type="project" value="TreeGrafter"/>
</dbReference>
<keyword evidence="3" id="KW-0413">Isomerase</keyword>
<evidence type="ECO:0000313" key="3">
    <source>
        <dbReference type="EMBL" id="ANS26726.1"/>
    </source>
</evidence>
<dbReference type="SUPFAM" id="SSF51182">
    <property type="entry name" value="RmlC-like cupins"/>
    <property type="match status" value="1"/>
</dbReference>
<dbReference type="EMBL" id="CP009111">
    <property type="protein sequence ID" value="ANS26726.1"/>
    <property type="molecule type" value="Genomic_DNA"/>
</dbReference>
<dbReference type="GO" id="GO:0019305">
    <property type="term" value="P:dTDP-rhamnose biosynthetic process"/>
    <property type="evidence" value="ECO:0007669"/>
    <property type="project" value="TreeGrafter"/>
</dbReference>
<dbReference type="Proteomes" id="UP000186108">
    <property type="component" value="Chromosome"/>
</dbReference>
<evidence type="ECO:0000313" key="4">
    <source>
        <dbReference type="Proteomes" id="UP000186108"/>
    </source>
</evidence>
<dbReference type="GO" id="GO:0008830">
    <property type="term" value="F:dTDP-4-dehydrorhamnose 3,5-epimerase activity"/>
    <property type="evidence" value="ECO:0007669"/>
    <property type="project" value="UniProtKB-EC"/>
</dbReference>
<dbReference type="InterPro" id="IPR000888">
    <property type="entry name" value="RmlC-like"/>
</dbReference>
<dbReference type="EC" id="5.1.3.13" evidence="3"/>
<feature type="active site" description="Proton donor" evidence="2">
    <location>
        <position position="153"/>
    </location>
</feature>
<proteinExistence type="inferred from homology"/>
<dbReference type="Pfam" id="PF00908">
    <property type="entry name" value="dTDP_sugar_isom"/>
    <property type="match status" value="1"/>
</dbReference>
<reference evidence="3 4" key="1">
    <citation type="submission" date="2014-07" db="EMBL/GenBank/DDBJ databases">
        <authorList>
            <person name="Zhang J.E."/>
            <person name="Yang H."/>
            <person name="Guo J."/>
            <person name="Deng Z."/>
            <person name="Luo H."/>
            <person name="Luo M."/>
            <person name="Zhao B."/>
        </authorList>
    </citation>
    <scope>NUCLEOTIDE SEQUENCE [LARGE SCALE GENOMIC DNA]</scope>
    <source>
        <strain evidence="3 4">1CP</strain>
    </source>
</reference>
<dbReference type="InterPro" id="IPR014710">
    <property type="entry name" value="RmlC-like_jellyroll"/>
</dbReference>
<comment type="similarity">
    <text evidence="1">Belongs to the dTDP-4-dehydrorhamnose 3,5-epimerase family.</text>
</comment>
<evidence type="ECO:0000256" key="2">
    <source>
        <dbReference type="PIRSR" id="PIRSR600888-1"/>
    </source>
</evidence>
<dbReference type="PANTHER" id="PTHR21047:SF2">
    <property type="entry name" value="THYMIDINE DIPHOSPHO-4-KETO-RHAMNOSE 3,5-EPIMERASE"/>
    <property type="match status" value="1"/>
</dbReference>
<accession>A0A1B1K286</accession>
<dbReference type="CDD" id="cd00438">
    <property type="entry name" value="cupin_RmlC"/>
    <property type="match status" value="1"/>
</dbReference>
<name>A0A1B1K286_RHOOP</name>
<dbReference type="GO" id="GO:0000271">
    <property type="term" value="P:polysaccharide biosynthetic process"/>
    <property type="evidence" value="ECO:0007669"/>
    <property type="project" value="TreeGrafter"/>
</dbReference>
<protein>
    <submittedName>
        <fullName evidence="3">dTDP-6-deoxy-D-xylo-4-hexulose 3,5-epimerase</fullName>
        <ecNumber evidence="3">5.1.3.13</ecNumber>
    </submittedName>
</protein>
<dbReference type="PATRIC" id="fig|37919.13.peg.2066"/>
<gene>
    <name evidence="3" type="ORF">R1CP_10050</name>
</gene>
<feature type="active site" description="Proton acceptor" evidence="2">
    <location>
        <position position="84"/>
    </location>
</feature>
<dbReference type="InterPro" id="IPR011051">
    <property type="entry name" value="RmlC_Cupin_sf"/>
</dbReference>
<organism evidence="3 4">
    <name type="scientific">Rhodococcus opacus</name>
    <name type="common">Nocardia opaca</name>
    <dbReference type="NCBI Taxonomy" id="37919"/>
    <lineage>
        <taxon>Bacteria</taxon>
        <taxon>Bacillati</taxon>
        <taxon>Actinomycetota</taxon>
        <taxon>Actinomycetes</taxon>
        <taxon>Mycobacteriales</taxon>
        <taxon>Nocardiaceae</taxon>
        <taxon>Rhodococcus</taxon>
    </lineage>
</organism>